<feature type="compositionally biased region" description="Polar residues" evidence="1">
    <location>
        <begin position="186"/>
        <end position="198"/>
    </location>
</feature>
<dbReference type="GeneID" id="106063750"/>
<dbReference type="PANTHER" id="PTHR28678">
    <property type="entry name" value="CODANIN-1"/>
    <property type="match status" value="1"/>
</dbReference>
<dbReference type="InterPro" id="IPR040031">
    <property type="entry name" value="Codanin-1"/>
</dbReference>
<sequence length="1632" mass="184676">MMLEEDKETDLFLKTACASQFCNRLKEQTKPLLCAGQKNFSPSKSLRETKHDKLKDSKAKKRLTRAKQEPPNGIIERRYGYIPNPRWPKPANAYTKPYEPKGVGANDASGVQGVLFRTQQTLKPKRPSRSTSNHSYIESDFPELSFSAVPRSLKSSTPSNSFVSGRNEESSSGAKKFSGVKYPSMDMNTDKSLSPKTSTPVDNNVYVHSPSPCPVPVVSQSTSLDVEKSLTDCCVHTPESHDLVSSKGRRFQSRQSGSSPVLSDSSSHSSLSIPSPYFHHRSITTECQALANESGSSRALPLACDVSQTSSTFQSHGSSWSSIVRESSPFHVSEKKNCSDTSPSMFPNKWKENKPGRLSDLTRPGSPLSGSCDASQSPVMSWSQVAKVSLSIGPEGNAQNSSKNAPVKNTSCENENIKLHSRPVENTVESENRNDKSKRGLARNKHAKSSNNKTVSGFQQTKQTNHSRTSLIQLEDYITPKKQNGKKSGSLGKKNLSMLENRFIEHIEASASSPPKKVRPSPVKKLSFMKNPSCDSSFPDNSGDAKLNIKQKNDSQPLPLQDSQPLTQDFDSVMHNVKEVEAKIKARSKEINMSVLSKRMTERRSPVLSLESLLNAEKAVANDKKDFFVLENEDEDEYINAKSSASHQADIFWKTKHVTETLINCCSSDVPVIQPESSEDEDNVPDFTLPYYQVTQNVNVEQENVSVVADPEKVTCKLCLKKLVRRYCQFIEEHEVPNVSVEIFFLIQLLTCSQVDQDSLQYVDHHLGGTYFRSVHNGVYFAVAVIKRLRSLFLCLDNTYLELLAASERIKVFSPKLHIFFKSASENRKKVAVTTFSIGHNTFNPQEDGFLSFPDSNYAHVFKCQRDNFYAFYRHYHDTESIYEFKIENQIQYVYDGCTPEQNSMFNLIHLAKLFVDHMILCCVHQSQEKIDVVKMIENKGQNEEMFNSLYESFLCNLSPSEVTPCPAPGFTETQMFFKDFLETLSCPAFNEHLRNILVSKILELNSADYGLVRNLHSIQAIEEDQTPLRCHKFTESVLTLRLLAKMLGYLTFLPYNVGMQAMPPEHASSIIQMRELNPLPLPLPALIKKAYDSGHLSLTIPWIVEYLSMMDPMAPKLSVYDSLLRKLHYIQRYAWTSLYKEGHTNTAVLIVSCISWLFEMPSIPSGFSLSCDKSVDQQHFCDSTNTFHVDRQKLVTPSLLSLACPYLEQGEILLIQFGLNQTPASKERQVLPVIAAGDEVLPLQEMKPHTELQDIVEWLNSSLTLDASEQSLHSKTSVIDDEVIPAYVLTRLFTSRHGNEMAELEINFIQNNPYIKTCVNMAVELITAKIFDYTLRTILRVLVFEVKVEIRSQFEGTSQGQHSETLKDRILAQSYIIAHKYMARAKTSFYEVVDMCCSKELTQLLTFLTSGHREEIQKCCIHLSKRLVLERVKEWTKVQIYPEFFQRIINKEVEKCNNGNPKHPSLYPTDFSKKLETLPTSELCSGFDEMEQLSELIDKALSYGVWYINALTPGTRPDGKHMIELIEDFIRCVEKSMVTMDFAFYVMSNFLMHLIIQYIVDAPENWTDAAAATFLRLCHVCKAKKLENDKLTIKLSESVRKKKRMKVKVLNLMSVHSLVWLTQSEQMVSLV</sequence>
<dbReference type="Proteomes" id="UP001165740">
    <property type="component" value="Chromosome 3"/>
</dbReference>
<keyword evidence="2" id="KW-1185">Reference proteome</keyword>
<name>A0A9W2ZT94_BIOGL</name>
<feature type="compositionally biased region" description="Polar residues" evidence="1">
    <location>
        <begin position="554"/>
        <end position="563"/>
    </location>
</feature>
<gene>
    <name evidence="3" type="primary">LOC106063750</name>
</gene>
<evidence type="ECO:0000256" key="1">
    <source>
        <dbReference type="SAM" id="MobiDB-lite"/>
    </source>
</evidence>
<feature type="compositionally biased region" description="Low complexity" evidence="1">
    <location>
        <begin position="253"/>
        <end position="269"/>
    </location>
</feature>
<feature type="region of interest" description="Disordered" evidence="1">
    <location>
        <begin position="393"/>
        <end position="493"/>
    </location>
</feature>
<feature type="compositionally biased region" description="Low complexity" evidence="1">
    <location>
        <begin position="509"/>
        <end position="525"/>
    </location>
</feature>
<dbReference type="PANTHER" id="PTHR28678:SF1">
    <property type="entry name" value="CODANIN-1"/>
    <property type="match status" value="1"/>
</dbReference>
<feature type="compositionally biased region" description="Polar residues" evidence="1">
    <location>
        <begin position="449"/>
        <end position="472"/>
    </location>
</feature>
<accession>A0A9W2ZT94</accession>
<feature type="region of interest" description="Disordered" evidence="1">
    <location>
        <begin position="155"/>
        <end position="198"/>
    </location>
</feature>
<feature type="region of interest" description="Disordered" evidence="1">
    <location>
        <begin position="331"/>
        <end position="376"/>
    </location>
</feature>
<feature type="compositionally biased region" description="Polar residues" evidence="1">
    <location>
        <begin position="397"/>
        <end position="414"/>
    </location>
</feature>
<evidence type="ECO:0000313" key="3">
    <source>
        <dbReference type="RefSeq" id="XP_055878178.1"/>
    </source>
</evidence>
<dbReference type="GO" id="GO:0005634">
    <property type="term" value="C:nucleus"/>
    <property type="evidence" value="ECO:0007669"/>
    <property type="project" value="TreeGrafter"/>
</dbReference>
<feature type="region of interest" description="Disordered" evidence="1">
    <location>
        <begin position="507"/>
        <end position="563"/>
    </location>
</feature>
<feature type="region of interest" description="Disordered" evidence="1">
    <location>
        <begin position="239"/>
        <end position="269"/>
    </location>
</feature>
<reference evidence="3" key="1">
    <citation type="submission" date="2025-08" db="UniProtKB">
        <authorList>
            <consortium name="RefSeq"/>
        </authorList>
    </citation>
    <scope>IDENTIFICATION</scope>
</reference>
<feature type="compositionally biased region" description="Basic and acidic residues" evidence="1">
    <location>
        <begin position="45"/>
        <end position="57"/>
    </location>
</feature>
<feature type="compositionally biased region" description="Polar residues" evidence="1">
    <location>
        <begin position="155"/>
        <end position="164"/>
    </location>
</feature>
<dbReference type="RefSeq" id="XP_055878178.1">
    <property type="nucleotide sequence ID" value="XM_056022203.1"/>
</dbReference>
<proteinExistence type="predicted"/>
<evidence type="ECO:0000313" key="2">
    <source>
        <dbReference type="Proteomes" id="UP001165740"/>
    </source>
</evidence>
<feature type="compositionally biased region" description="Basic residues" evidence="1">
    <location>
        <begin position="439"/>
        <end position="448"/>
    </location>
</feature>
<dbReference type="GO" id="GO:0006325">
    <property type="term" value="P:chromatin organization"/>
    <property type="evidence" value="ECO:0007669"/>
    <property type="project" value="TreeGrafter"/>
</dbReference>
<organism evidence="2 3">
    <name type="scientific">Biomphalaria glabrata</name>
    <name type="common">Bloodfluke planorb</name>
    <name type="synonym">Freshwater snail</name>
    <dbReference type="NCBI Taxonomy" id="6526"/>
    <lineage>
        <taxon>Eukaryota</taxon>
        <taxon>Metazoa</taxon>
        <taxon>Spiralia</taxon>
        <taxon>Lophotrochozoa</taxon>
        <taxon>Mollusca</taxon>
        <taxon>Gastropoda</taxon>
        <taxon>Heterobranchia</taxon>
        <taxon>Euthyneura</taxon>
        <taxon>Panpulmonata</taxon>
        <taxon>Hygrophila</taxon>
        <taxon>Lymnaeoidea</taxon>
        <taxon>Planorbidae</taxon>
        <taxon>Biomphalaria</taxon>
    </lineage>
</organism>
<feature type="region of interest" description="Disordered" evidence="1">
    <location>
        <begin position="36"/>
        <end position="71"/>
    </location>
</feature>
<protein>
    <submittedName>
        <fullName evidence="3">Uncharacterized protein LOC106063750 isoform X2</fullName>
    </submittedName>
</protein>